<feature type="compositionally biased region" description="Low complexity" evidence="1">
    <location>
        <begin position="120"/>
        <end position="129"/>
    </location>
</feature>
<sequence>MAFKAFRESADTGITLPINGKKYTLPPISARIGAEMLDYFTIAAKVAQQQQAGAEPALAAEDMEILSDADERRMYREALGPAWDQLVDDGASFAALKLAAMTNIIHYVRDPETAEAYFNAGGKAPAPNRAARRTATRTRTGAATTTKPRA</sequence>
<feature type="compositionally biased region" description="Low complexity" evidence="1">
    <location>
        <begin position="137"/>
        <end position="150"/>
    </location>
</feature>
<proteinExistence type="predicted"/>
<comment type="caution">
    <text evidence="3">The sequence shown here is derived from an EMBL/GenBank/DDBJ whole genome shotgun (WGS) entry which is preliminary data.</text>
</comment>
<dbReference type="RefSeq" id="WP_345154835.1">
    <property type="nucleotide sequence ID" value="NZ_BAABEO010000045.1"/>
</dbReference>
<dbReference type="EMBL" id="BAABEO010000045">
    <property type="protein sequence ID" value="GAA3705362.1"/>
    <property type="molecule type" value="Genomic_DNA"/>
</dbReference>
<keyword evidence="4" id="KW-1185">Reference proteome</keyword>
<dbReference type="InterPro" id="IPR055849">
    <property type="entry name" value="DUF7426"/>
</dbReference>
<reference evidence="4" key="1">
    <citation type="journal article" date="2019" name="Int. J. Syst. Evol. Microbiol.">
        <title>The Global Catalogue of Microorganisms (GCM) 10K type strain sequencing project: providing services to taxonomists for standard genome sequencing and annotation.</title>
        <authorList>
            <consortium name="The Broad Institute Genomics Platform"/>
            <consortium name="The Broad Institute Genome Sequencing Center for Infectious Disease"/>
            <person name="Wu L."/>
            <person name="Ma J."/>
        </authorList>
    </citation>
    <scope>NUCLEOTIDE SEQUENCE [LARGE SCALE GENOMIC DNA]</scope>
    <source>
        <strain evidence="4">JCM 30742</strain>
    </source>
</reference>
<feature type="domain" description="DUF7426" evidence="2">
    <location>
        <begin position="5"/>
        <end position="144"/>
    </location>
</feature>
<evidence type="ECO:0000256" key="1">
    <source>
        <dbReference type="SAM" id="MobiDB-lite"/>
    </source>
</evidence>
<gene>
    <name evidence="3" type="ORF">GCM10023081_46750</name>
</gene>
<protein>
    <recommendedName>
        <fullName evidence="2">DUF7426 domain-containing protein</fullName>
    </recommendedName>
</protein>
<name>A0ABP7DJQ0_9MICC</name>
<evidence type="ECO:0000313" key="4">
    <source>
        <dbReference type="Proteomes" id="UP001500752"/>
    </source>
</evidence>
<evidence type="ECO:0000313" key="3">
    <source>
        <dbReference type="EMBL" id="GAA3705362.1"/>
    </source>
</evidence>
<feature type="region of interest" description="Disordered" evidence="1">
    <location>
        <begin position="120"/>
        <end position="150"/>
    </location>
</feature>
<organism evidence="3 4">
    <name type="scientific">Arthrobacter ginkgonis</name>
    <dbReference type="NCBI Taxonomy" id="1630594"/>
    <lineage>
        <taxon>Bacteria</taxon>
        <taxon>Bacillati</taxon>
        <taxon>Actinomycetota</taxon>
        <taxon>Actinomycetes</taxon>
        <taxon>Micrococcales</taxon>
        <taxon>Micrococcaceae</taxon>
        <taxon>Arthrobacter</taxon>
    </lineage>
</organism>
<dbReference type="Pfam" id="PF24201">
    <property type="entry name" value="DUF7426"/>
    <property type="match status" value="1"/>
</dbReference>
<dbReference type="Proteomes" id="UP001500752">
    <property type="component" value="Unassembled WGS sequence"/>
</dbReference>
<accession>A0ABP7DJQ0</accession>
<evidence type="ECO:0000259" key="2">
    <source>
        <dbReference type="Pfam" id="PF24201"/>
    </source>
</evidence>